<dbReference type="Proteomes" id="UP000549617">
    <property type="component" value="Unassembled WGS sequence"/>
</dbReference>
<feature type="region of interest" description="Disordered" evidence="1">
    <location>
        <begin position="168"/>
        <end position="188"/>
    </location>
</feature>
<reference evidence="3 4" key="1">
    <citation type="submission" date="2020-08" db="EMBL/GenBank/DDBJ databases">
        <title>Genomic Encyclopedia of Type Strains, Phase IV (KMG-IV): sequencing the most valuable type-strain genomes for metagenomic binning, comparative biology and taxonomic classification.</title>
        <authorList>
            <person name="Goeker M."/>
        </authorList>
    </citation>
    <scope>NUCLEOTIDE SEQUENCE [LARGE SCALE GENOMIC DNA]</scope>
    <source>
        <strain evidence="3 4">DSM 25079</strain>
    </source>
</reference>
<dbReference type="SUPFAM" id="SSF54427">
    <property type="entry name" value="NTF2-like"/>
    <property type="match status" value="1"/>
</dbReference>
<protein>
    <recommendedName>
        <fullName evidence="2">SnoaL-like domain-containing protein</fullName>
    </recommendedName>
</protein>
<sequence>MDTVEARLAAMEQQIRYLSDRQAIEDVVHSHARGHDRFDSDLMTACYHPDGIDEHGSWAVNAGPDYADWANKAHDGGSIMSMHNITTHTCEIDGDEAHAESYVIGAMLNKDGETCRFLNGRYLDRLEKRDGVWRIALRRCTVDVVLKGDSSIMKTEAFQRFGMIKGTRDSSDPSYNRPLTMDDPVDRW</sequence>
<evidence type="ECO:0000256" key="1">
    <source>
        <dbReference type="SAM" id="MobiDB-lite"/>
    </source>
</evidence>
<dbReference type="RefSeq" id="WP_184017818.1">
    <property type="nucleotide sequence ID" value="NZ_JACIJC010000003.1"/>
</dbReference>
<keyword evidence="4" id="KW-1185">Reference proteome</keyword>
<dbReference type="CDD" id="cd00531">
    <property type="entry name" value="NTF2_like"/>
    <property type="match status" value="1"/>
</dbReference>
<evidence type="ECO:0000313" key="4">
    <source>
        <dbReference type="Proteomes" id="UP000549617"/>
    </source>
</evidence>
<gene>
    <name evidence="3" type="ORF">FHS49_001935</name>
</gene>
<accession>A0A7W9AHU7</accession>
<proteinExistence type="predicted"/>
<feature type="domain" description="SnoaL-like" evidence="2">
    <location>
        <begin position="17"/>
        <end position="139"/>
    </location>
</feature>
<evidence type="ECO:0000259" key="2">
    <source>
        <dbReference type="Pfam" id="PF13577"/>
    </source>
</evidence>
<dbReference type="Pfam" id="PF13577">
    <property type="entry name" value="SnoaL_4"/>
    <property type="match status" value="1"/>
</dbReference>
<dbReference type="EMBL" id="JACIJC010000003">
    <property type="protein sequence ID" value="MBB5685919.1"/>
    <property type="molecule type" value="Genomic_DNA"/>
</dbReference>
<dbReference type="InterPro" id="IPR032710">
    <property type="entry name" value="NTF2-like_dom_sf"/>
</dbReference>
<dbReference type="AlphaFoldDB" id="A0A7W9AHU7"/>
<dbReference type="Gene3D" id="3.10.450.50">
    <property type="match status" value="1"/>
</dbReference>
<evidence type="ECO:0000313" key="3">
    <source>
        <dbReference type="EMBL" id="MBB5685919.1"/>
    </source>
</evidence>
<name>A0A7W9AHU7_9SPHN</name>
<organism evidence="3 4">
    <name type="scientific">Sphingobium boeckii</name>
    <dbReference type="NCBI Taxonomy" id="1082345"/>
    <lineage>
        <taxon>Bacteria</taxon>
        <taxon>Pseudomonadati</taxon>
        <taxon>Pseudomonadota</taxon>
        <taxon>Alphaproteobacteria</taxon>
        <taxon>Sphingomonadales</taxon>
        <taxon>Sphingomonadaceae</taxon>
        <taxon>Sphingobium</taxon>
    </lineage>
</organism>
<dbReference type="InterPro" id="IPR037401">
    <property type="entry name" value="SnoaL-like"/>
</dbReference>
<comment type="caution">
    <text evidence="3">The sequence shown here is derived from an EMBL/GenBank/DDBJ whole genome shotgun (WGS) entry which is preliminary data.</text>
</comment>